<evidence type="ECO:0000256" key="5">
    <source>
        <dbReference type="ARBA" id="ARBA00023187"/>
    </source>
</evidence>
<dbReference type="Gene3D" id="1.25.40.10">
    <property type="entry name" value="Tetratricopeptide repeat domain"/>
    <property type="match status" value="2"/>
</dbReference>
<dbReference type="SUPFAM" id="SSF54928">
    <property type="entry name" value="RNA-binding domain, RBD"/>
    <property type="match status" value="1"/>
</dbReference>
<keyword evidence="3" id="KW-0677">Repeat</keyword>
<name>M4BG92_HYAAE</name>
<comment type="subcellular location">
    <subcellularLocation>
        <location evidence="1">Nucleus</location>
    </subcellularLocation>
</comment>
<dbReference type="CDD" id="cd00590">
    <property type="entry name" value="RRM_SF"/>
    <property type="match status" value="1"/>
</dbReference>
<keyword evidence="5" id="KW-0508">mRNA splicing</keyword>
<dbReference type="InterPro" id="IPR011990">
    <property type="entry name" value="TPR-like_helical_dom_sf"/>
</dbReference>
<dbReference type="EnsemblProtists" id="HpaT805313">
    <property type="protein sequence ID" value="HpaP805313"/>
    <property type="gene ID" value="HpaG805313"/>
</dbReference>
<evidence type="ECO:0000313" key="11">
    <source>
        <dbReference type="Proteomes" id="UP000011713"/>
    </source>
</evidence>
<dbReference type="GO" id="GO:0003723">
    <property type="term" value="F:RNA binding"/>
    <property type="evidence" value="ECO:0007669"/>
    <property type="project" value="UniProtKB-UniRule"/>
</dbReference>
<dbReference type="GO" id="GO:0006397">
    <property type="term" value="P:mRNA processing"/>
    <property type="evidence" value="ECO:0007669"/>
    <property type="project" value="UniProtKB-KW"/>
</dbReference>
<dbReference type="Pfam" id="PF05391">
    <property type="entry name" value="Lsm_interact"/>
    <property type="match status" value="1"/>
</dbReference>
<protein>
    <recommendedName>
        <fullName evidence="9">RRM domain-containing protein</fullName>
    </recommendedName>
</protein>
<dbReference type="InterPro" id="IPR000504">
    <property type="entry name" value="RRM_dom"/>
</dbReference>
<keyword evidence="4 7" id="KW-0694">RNA-binding</keyword>
<dbReference type="SUPFAM" id="SSF48452">
    <property type="entry name" value="TPR-like"/>
    <property type="match status" value="1"/>
</dbReference>
<keyword evidence="2" id="KW-0507">mRNA processing</keyword>
<feature type="region of interest" description="Disordered" evidence="8">
    <location>
        <begin position="502"/>
        <end position="545"/>
    </location>
</feature>
<accession>M4BG92</accession>
<evidence type="ECO:0000256" key="3">
    <source>
        <dbReference type="ARBA" id="ARBA00022737"/>
    </source>
</evidence>
<dbReference type="eggNOG" id="KOG0128">
    <property type="taxonomic scope" value="Eukaryota"/>
</dbReference>
<dbReference type="EMBL" id="JH598226">
    <property type="status" value="NOT_ANNOTATED_CDS"/>
    <property type="molecule type" value="Genomic_DNA"/>
</dbReference>
<sequence>MLDMHGLVGSFYVHGRCCHVGLHNHLRFMTVCAYNGIDGPLAQRRSKSSGTRLLAGLFLTEACLMTRDAASPSDSSSSSGFSSDDSIENVPECSSASSYAPNVHVEVLDESNTTVSLVFESKLDASIASLDVLQCCRNAVESITSSSVPQDVSYEQFTATIGHVTLHWPSLDTGSRTQELVEDRLSAYAALRAAVYRTFHQAFPLTEDMYSQWISDCSAKGDSIECVKSLFELAHQDYWSVSLTLQYLRFVREHGDKMELEAAMKKAQTTLGTHFARGHEVWALCRDLTAELYDEQDERQDVSLKKERAIRDLFCRQMQLPLEQNDLVMSEFRAWNAYNTLDAKAARLAVEEASTRQSKIFGPVMKKLRGFEVKVQPAGEAVAHEVAWLQYLNFVKHRIVPLMSSKARPEEGKQVVVCLSQVATWIAYLESIRHMNAFSIDRIRTMVFEEAVQCVTDAPNALAEAWLVFEREYGDLASYLHARQYHAKHQAVAQANLVQVTAPSTSTTHGEGDKQAKGSKKRKAPVEAKQKKELQQQSAVKRAKLDTSNAGRVDVGALDLEQFTPVQRAKKKQVHEHLTTEHTLFLCNVSKGASKDDIEEIFRDIPTLKGVRLVAKTRGDRVKSRGMAYVQFTNDAGAEAGLKMNGWLLHQQPLRVERSKPPASASSNGGSLKPGGSEGFWKTDPLTLYVGNLNREGSKEQVTEEQLQASLQQAMQSVDRHGKLKNYGLVEVAEPSHVAICLGNVAALQEKLGDQVTLKPSRFSISHILEQQQKQQKQKQQRRMSGTSSETHGGAASRSEKVLHSRPSTRLVLPSATSLMPRALRRKLAAQQKEASKTEAGFSYESVTPKSNEDFRKMLFDS</sequence>
<dbReference type="Gene3D" id="3.30.70.330">
    <property type="match status" value="1"/>
</dbReference>
<dbReference type="Proteomes" id="UP000011713">
    <property type="component" value="Unassembled WGS sequence"/>
</dbReference>
<dbReference type="STRING" id="559515.M4BG92"/>
<dbReference type="InterPro" id="IPR035979">
    <property type="entry name" value="RBD_domain_sf"/>
</dbReference>
<evidence type="ECO:0000256" key="8">
    <source>
        <dbReference type="SAM" id="MobiDB-lite"/>
    </source>
</evidence>
<feature type="domain" description="RRM" evidence="9">
    <location>
        <begin position="582"/>
        <end position="661"/>
    </location>
</feature>
<reference evidence="11" key="1">
    <citation type="journal article" date="2010" name="Science">
        <title>Signatures of adaptation to obligate biotrophy in the Hyaloperonospora arabidopsidis genome.</title>
        <authorList>
            <person name="Baxter L."/>
            <person name="Tripathy S."/>
            <person name="Ishaque N."/>
            <person name="Boot N."/>
            <person name="Cabral A."/>
            <person name="Kemen E."/>
            <person name="Thines M."/>
            <person name="Ah-Fong A."/>
            <person name="Anderson R."/>
            <person name="Badejoko W."/>
            <person name="Bittner-Eddy P."/>
            <person name="Boore J.L."/>
            <person name="Chibucos M.C."/>
            <person name="Coates M."/>
            <person name="Dehal P."/>
            <person name="Delehaunty K."/>
            <person name="Dong S."/>
            <person name="Downton P."/>
            <person name="Dumas B."/>
            <person name="Fabro G."/>
            <person name="Fronick C."/>
            <person name="Fuerstenberg S.I."/>
            <person name="Fulton L."/>
            <person name="Gaulin E."/>
            <person name="Govers F."/>
            <person name="Hughes L."/>
            <person name="Humphray S."/>
            <person name="Jiang R.H."/>
            <person name="Judelson H."/>
            <person name="Kamoun S."/>
            <person name="Kyung K."/>
            <person name="Meijer H."/>
            <person name="Minx P."/>
            <person name="Morris P."/>
            <person name="Nelson J."/>
            <person name="Phuntumart V."/>
            <person name="Qutob D."/>
            <person name="Rehmany A."/>
            <person name="Rougon-Cardoso A."/>
            <person name="Ryden P."/>
            <person name="Torto-Alalibo T."/>
            <person name="Studholme D."/>
            <person name="Wang Y."/>
            <person name="Win J."/>
            <person name="Wood J."/>
            <person name="Clifton S.W."/>
            <person name="Rogers J."/>
            <person name="Van den Ackerveken G."/>
            <person name="Jones J.D."/>
            <person name="McDowell J.M."/>
            <person name="Beynon J."/>
            <person name="Tyler B.M."/>
        </authorList>
    </citation>
    <scope>NUCLEOTIDE SEQUENCE [LARGE SCALE GENOMIC DNA]</scope>
    <source>
        <strain evidence="11">Emoy2</strain>
    </source>
</reference>
<evidence type="ECO:0000259" key="9">
    <source>
        <dbReference type="PROSITE" id="PS50102"/>
    </source>
</evidence>
<feature type="region of interest" description="Disordered" evidence="8">
    <location>
        <begin position="656"/>
        <end position="679"/>
    </location>
</feature>
<dbReference type="HOGENOM" id="CLU_321983_0_0_1"/>
<dbReference type="SMART" id="SM00360">
    <property type="entry name" value="RRM"/>
    <property type="match status" value="2"/>
</dbReference>
<dbReference type="AlphaFoldDB" id="M4BG92"/>
<organism evidence="10 11">
    <name type="scientific">Hyaloperonospora arabidopsidis (strain Emoy2)</name>
    <name type="common">Downy mildew agent</name>
    <name type="synonym">Peronospora arabidopsidis</name>
    <dbReference type="NCBI Taxonomy" id="559515"/>
    <lineage>
        <taxon>Eukaryota</taxon>
        <taxon>Sar</taxon>
        <taxon>Stramenopiles</taxon>
        <taxon>Oomycota</taxon>
        <taxon>Peronosporomycetes</taxon>
        <taxon>Peronosporales</taxon>
        <taxon>Peronosporaceae</taxon>
        <taxon>Hyaloperonospora</taxon>
    </lineage>
</organism>
<dbReference type="InterPro" id="IPR012677">
    <property type="entry name" value="Nucleotide-bd_a/b_plait_sf"/>
</dbReference>
<evidence type="ECO:0000256" key="6">
    <source>
        <dbReference type="ARBA" id="ARBA00023242"/>
    </source>
</evidence>
<proteinExistence type="predicted"/>
<dbReference type="Pfam" id="PF00076">
    <property type="entry name" value="RRM_1"/>
    <property type="match status" value="1"/>
</dbReference>
<dbReference type="GO" id="GO:0005634">
    <property type="term" value="C:nucleus"/>
    <property type="evidence" value="ECO:0007669"/>
    <property type="project" value="UniProtKB-SubCell"/>
</dbReference>
<reference evidence="10" key="2">
    <citation type="submission" date="2015-06" db="UniProtKB">
        <authorList>
            <consortium name="EnsemblProtists"/>
        </authorList>
    </citation>
    <scope>IDENTIFICATION</scope>
    <source>
        <strain evidence="10">Emoy2</strain>
    </source>
</reference>
<dbReference type="PANTHER" id="PTHR17204">
    <property type="entry name" value="PRE-MRNA PROCESSING PROTEIN PRP39-RELATED"/>
    <property type="match status" value="1"/>
</dbReference>
<dbReference type="PROSITE" id="PS50102">
    <property type="entry name" value="RRM"/>
    <property type="match status" value="1"/>
</dbReference>
<dbReference type="GO" id="GO:0008380">
    <property type="term" value="P:RNA splicing"/>
    <property type="evidence" value="ECO:0007669"/>
    <property type="project" value="UniProtKB-KW"/>
</dbReference>
<evidence type="ECO:0000256" key="2">
    <source>
        <dbReference type="ARBA" id="ARBA00022664"/>
    </source>
</evidence>
<dbReference type="InParanoid" id="M4BG92"/>
<feature type="region of interest" description="Disordered" evidence="8">
    <location>
        <begin position="769"/>
        <end position="848"/>
    </location>
</feature>
<keyword evidence="6" id="KW-0539">Nucleus</keyword>
<dbReference type="PANTHER" id="PTHR17204:SF25">
    <property type="entry name" value="RRM DOMAIN-CONTAINING PROTEIN"/>
    <property type="match status" value="1"/>
</dbReference>
<evidence type="ECO:0000256" key="7">
    <source>
        <dbReference type="PROSITE-ProRule" id="PRU00176"/>
    </source>
</evidence>
<keyword evidence="11" id="KW-1185">Reference proteome</keyword>
<evidence type="ECO:0000256" key="1">
    <source>
        <dbReference type="ARBA" id="ARBA00004123"/>
    </source>
</evidence>
<feature type="region of interest" description="Disordered" evidence="8">
    <location>
        <begin position="70"/>
        <end position="94"/>
    </location>
</feature>
<evidence type="ECO:0000313" key="10">
    <source>
        <dbReference type="EnsemblProtists" id="HpaP805313"/>
    </source>
</evidence>
<feature type="compositionally biased region" description="Basic and acidic residues" evidence="8">
    <location>
        <begin position="524"/>
        <end position="534"/>
    </location>
</feature>
<dbReference type="VEuPathDB" id="FungiDB:HpaG805313"/>
<evidence type="ECO:0000256" key="4">
    <source>
        <dbReference type="ARBA" id="ARBA00022884"/>
    </source>
</evidence>
<dbReference type="InterPro" id="IPR008669">
    <property type="entry name" value="LSM_interact"/>
</dbReference>
<feature type="compositionally biased region" description="Low complexity" evidence="8">
    <location>
        <begin position="71"/>
        <end position="84"/>
    </location>
</feature>